<comment type="cofactor">
    <cofactor evidence="1">
        <name>Mg(2+)</name>
        <dbReference type="ChEBI" id="CHEBI:18420"/>
    </cofactor>
</comment>
<evidence type="ECO:0000313" key="19">
    <source>
        <dbReference type="Proteomes" id="UP001589890"/>
    </source>
</evidence>
<evidence type="ECO:0000256" key="5">
    <source>
        <dbReference type="ARBA" id="ARBA00011996"/>
    </source>
</evidence>
<comment type="catalytic activity">
    <reaction evidence="14">
        <text>pyruvate + ATP + H2O = phosphoenolpyruvate + AMP + phosphate + 2 H(+)</text>
        <dbReference type="Rhea" id="RHEA:11364"/>
        <dbReference type="ChEBI" id="CHEBI:15361"/>
        <dbReference type="ChEBI" id="CHEBI:15377"/>
        <dbReference type="ChEBI" id="CHEBI:15378"/>
        <dbReference type="ChEBI" id="CHEBI:30616"/>
        <dbReference type="ChEBI" id="CHEBI:43474"/>
        <dbReference type="ChEBI" id="CHEBI:58702"/>
        <dbReference type="ChEBI" id="CHEBI:456215"/>
        <dbReference type="EC" id="2.7.9.2"/>
    </reaction>
</comment>
<comment type="similarity">
    <text evidence="4">Belongs to the PEP-utilizing enzyme family.</text>
</comment>
<dbReference type="SUPFAM" id="SSF56059">
    <property type="entry name" value="Glutathione synthetase ATP-binding domain-like"/>
    <property type="match status" value="2"/>
</dbReference>
<comment type="caution">
    <text evidence="18">The sequence shown here is derived from an EMBL/GenBank/DDBJ whole genome shotgun (WGS) entry which is preliminary data.</text>
</comment>
<name>A0ABV6QNQ2_9ACTN</name>
<dbReference type="InterPro" id="IPR006319">
    <property type="entry name" value="PEP_synth"/>
</dbReference>
<dbReference type="PANTHER" id="PTHR43030">
    <property type="entry name" value="PHOSPHOENOLPYRUVATE SYNTHASE"/>
    <property type="match status" value="1"/>
</dbReference>
<dbReference type="InterPro" id="IPR002192">
    <property type="entry name" value="PPDK_AMP/ATP-bd"/>
</dbReference>
<keyword evidence="9" id="KW-0547">Nucleotide-binding</keyword>
<evidence type="ECO:0000313" key="18">
    <source>
        <dbReference type="EMBL" id="MFC0626269.1"/>
    </source>
</evidence>
<dbReference type="SUPFAM" id="SSF52009">
    <property type="entry name" value="Phosphohistidine domain"/>
    <property type="match status" value="1"/>
</dbReference>
<evidence type="ECO:0000256" key="1">
    <source>
        <dbReference type="ARBA" id="ARBA00001946"/>
    </source>
</evidence>
<reference evidence="18 19" key="1">
    <citation type="submission" date="2024-09" db="EMBL/GenBank/DDBJ databases">
        <authorList>
            <person name="Sun Q."/>
            <person name="Mori K."/>
        </authorList>
    </citation>
    <scope>NUCLEOTIDE SEQUENCE [LARGE SCALE GENOMIC DNA]</scope>
    <source>
        <strain evidence="18 19">CGMCC 1.15906</strain>
    </source>
</reference>
<evidence type="ECO:0000256" key="2">
    <source>
        <dbReference type="ARBA" id="ARBA00002988"/>
    </source>
</evidence>
<accession>A0ABV6QNQ2</accession>
<proteinExistence type="inferred from homology"/>
<keyword evidence="7" id="KW-0808">Transferase</keyword>
<evidence type="ECO:0000256" key="8">
    <source>
        <dbReference type="ARBA" id="ARBA00022723"/>
    </source>
</evidence>
<comment type="pathway">
    <text evidence="3">Carbohydrate biosynthesis; gluconeogenesis.</text>
</comment>
<evidence type="ECO:0000256" key="15">
    <source>
        <dbReference type="SAM" id="MobiDB-lite"/>
    </source>
</evidence>
<evidence type="ECO:0000259" key="17">
    <source>
        <dbReference type="Pfam" id="PF01326"/>
    </source>
</evidence>
<keyword evidence="12" id="KW-0460">Magnesium</keyword>
<evidence type="ECO:0000256" key="12">
    <source>
        <dbReference type="ARBA" id="ARBA00022842"/>
    </source>
</evidence>
<feature type="domain" description="Pyruvate phosphate dikinase AMP/ATP-binding" evidence="17">
    <location>
        <begin position="14"/>
        <end position="359"/>
    </location>
</feature>
<organism evidence="18 19">
    <name type="scientific">Kribbella deserti</name>
    <dbReference type="NCBI Taxonomy" id="1926257"/>
    <lineage>
        <taxon>Bacteria</taxon>
        <taxon>Bacillati</taxon>
        <taxon>Actinomycetota</taxon>
        <taxon>Actinomycetes</taxon>
        <taxon>Propionibacteriales</taxon>
        <taxon>Kribbellaceae</taxon>
        <taxon>Kribbella</taxon>
    </lineage>
</organism>
<evidence type="ECO:0000256" key="14">
    <source>
        <dbReference type="ARBA" id="ARBA00047700"/>
    </source>
</evidence>
<evidence type="ECO:0000256" key="4">
    <source>
        <dbReference type="ARBA" id="ARBA00007837"/>
    </source>
</evidence>
<keyword evidence="11" id="KW-0067">ATP-binding</keyword>
<dbReference type="RefSeq" id="WP_380049546.1">
    <property type="nucleotide sequence ID" value="NZ_JBHLTC010000023.1"/>
</dbReference>
<gene>
    <name evidence="18" type="ORF">ACFFGN_19475</name>
</gene>
<dbReference type="PANTHER" id="PTHR43030:SF1">
    <property type="entry name" value="PHOSPHOENOLPYRUVATE SYNTHASE"/>
    <property type="match status" value="1"/>
</dbReference>
<evidence type="ECO:0000256" key="7">
    <source>
        <dbReference type="ARBA" id="ARBA00022679"/>
    </source>
</evidence>
<keyword evidence="19" id="KW-1185">Reference proteome</keyword>
<dbReference type="Gene3D" id="3.30.470.20">
    <property type="entry name" value="ATP-grasp fold, B domain"/>
    <property type="match status" value="1"/>
</dbReference>
<evidence type="ECO:0000256" key="10">
    <source>
        <dbReference type="ARBA" id="ARBA00022777"/>
    </source>
</evidence>
<dbReference type="EC" id="2.7.9.2" evidence="5"/>
<evidence type="ECO:0000256" key="11">
    <source>
        <dbReference type="ARBA" id="ARBA00022840"/>
    </source>
</evidence>
<feature type="domain" description="PEP-utilising enzyme mobile" evidence="16">
    <location>
        <begin position="401"/>
        <end position="471"/>
    </location>
</feature>
<dbReference type="Pfam" id="PF00391">
    <property type="entry name" value="PEP-utilizers"/>
    <property type="match status" value="1"/>
</dbReference>
<dbReference type="Pfam" id="PF01326">
    <property type="entry name" value="PPDK_N"/>
    <property type="match status" value="1"/>
</dbReference>
<evidence type="ECO:0000256" key="9">
    <source>
        <dbReference type="ARBA" id="ARBA00022741"/>
    </source>
</evidence>
<keyword evidence="8" id="KW-0479">Metal-binding</keyword>
<dbReference type="Gene3D" id="3.50.30.10">
    <property type="entry name" value="Phosphohistidine domain"/>
    <property type="match status" value="1"/>
</dbReference>
<feature type="region of interest" description="Disordered" evidence="15">
    <location>
        <begin position="155"/>
        <end position="205"/>
    </location>
</feature>
<evidence type="ECO:0000259" key="16">
    <source>
        <dbReference type="Pfam" id="PF00391"/>
    </source>
</evidence>
<dbReference type="InterPro" id="IPR008279">
    <property type="entry name" value="PEP-util_enz_mobile_dom"/>
</dbReference>
<dbReference type="InterPro" id="IPR036637">
    <property type="entry name" value="Phosphohistidine_dom_sf"/>
</dbReference>
<evidence type="ECO:0000256" key="6">
    <source>
        <dbReference type="ARBA" id="ARBA00021623"/>
    </source>
</evidence>
<evidence type="ECO:0000256" key="13">
    <source>
        <dbReference type="ARBA" id="ARBA00033470"/>
    </source>
</evidence>
<evidence type="ECO:0000256" key="3">
    <source>
        <dbReference type="ARBA" id="ARBA00004742"/>
    </source>
</evidence>
<dbReference type="Proteomes" id="UP001589890">
    <property type="component" value="Unassembled WGS sequence"/>
</dbReference>
<sequence length="478" mass="48892">MIIPLSAADTSTSGAKAGALGSLLRAGLPVPDGFVIPFTVHQAATRDATAEPTLDGFAGTERAIAVRPERAESATSDALRPTGLLDLLAEGLDKLGDVPVAVRSSADGEDTAEASRAGQYESVLAVRGVAEVAKAVQTCWESLDSSRAIAYRNDPAPSVASRNNPPFLVANRDESGRPPTYSKDSSADPPDEPGQPGSSNIPGNDPAMAVLVQRLVDAEVSGVMFTSAEGTTALEASWGLGPSVVGGTVTPDSYRVDADGSITRTIAEKRTRLDRPGAHAREGYGYGYSAGERLVGGLVAGQVAADDRDRATLGDAVVVRLAGLGQEAAALLGGPLDIEWAIDNDQIWILQARPITAAPPPAPAVAPVASRTLLAGTPASHGIATGTARIVRGPADFAQVRPGDILVCPYTDPAWTPLLRIAAGVVTDTGGALCHAAIVARELRLPAVVAIADATTTIRDSTLVTIDGSTGTVTITAT</sequence>
<comment type="function">
    <text evidence="2">Catalyzes the phosphorylation of pyruvate to phosphoenolpyruvate.</text>
</comment>
<keyword evidence="10" id="KW-0418">Kinase</keyword>
<dbReference type="InterPro" id="IPR013815">
    <property type="entry name" value="ATP_grasp_subdomain_1"/>
</dbReference>
<protein>
    <recommendedName>
        <fullName evidence="6">Phosphoenolpyruvate synthase</fullName>
        <ecNumber evidence="5">2.7.9.2</ecNumber>
    </recommendedName>
    <alternativeName>
        <fullName evidence="13">Pyruvate, water dikinase</fullName>
    </alternativeName>
</protein>
<dbReference type="Gene3D" id="3.30.1490.20">
    <property type="entry name" value="ATP-grasp fold, A domain"/>
    <property type="match status" value="1"/>
</dbReference>
<dbReference type="EMBL" id="JBHLTC010000023">
    <property type="protein sequence ID" value="MFC0626269.1"/>
    <property type="molecule type" value="Genomic_DNA"/>
</dbReference>